<dbReference type="Gene3D" id="2.10.109.10">
    <property type="entry name" value="Umud Fragment, subunit A"/>
    <property type="match status" value="1"/>
</dbReference>
<accession>A0A1B4V1F6</accession>
<dbReference type="SUPFAM" id="SSF51306">
    <property type="entry name" value="LexA/Signal peptidase"/>
    <property type="match status" value="1"/>
</dbReference>
<gene>
    <name evidence="2" type="ORF">SVA_0524</name>
</gene>
<dbReference type="Proteomes" id="UP000218899">
    <property type="component" value="Chromosome"/>
</dbReference>
<protein>
    <submittedName>
        <fullName evidence="2">Repressor</fullName>
    </submittedName>
</protein>
<sequence>MTDERKIIRISPAQTPEEERHEISGCAEAEPFALRVIGDSMAPEFLDGHIVIIDPAMPVESGAYVIVDYAGETTFRQYVIEDGRRYLRALNASYPSVELEGEFRVRGVVVQRAGRRRREHKRYY</sequence>
<evidence type="ECO:0000259" key="1">
    <source>
        <dbReference type="Pfam" id="PF00717"/>
    </source>
</evidence>
<proteinExistence type="predicted"/>
<dbReference type="CDD" id="cd06529">
    <property type="entry name" value="S24_LexA-like"/>
    <property type="match status" value="1"/>
</dbReference>
<dbReference type="EMBL" id="AP014936">
    <property type="protein sequence ID" value="BAU47105.1"/>
    <property type="molecule type" value="Genomic_DNA"/>
</dbReference>
<reference evidence="2 3" key="1">
    <citation type="submission" date="2015-08" db="EMBL/GenBank/DDBJ databases">
        <title>Complete genome sequence of Sulfurifustis variabilis.</title>
        <authorList>
            <person name="Miura A."/>
            <person name="Kojima H."/>
            <person name="Fukui M."/>
        </authorList>
    </citation>
    <scope>NUCLEOTIDE SEQUENCE [LARGE SCALE GENOMIC DNA]</scope>
    <source>
        <strain evidence="3">skN76</strain>
    </source>
</reference>
<dbReference type="AlphaFoldDB" id="A0A1B4V1F6"/>
<dbReference type="InterPro" id="IPR015927">
    <property type="entry name" value="Peptidase_S24_S26A/B/C"/>
</dbReference>
<keyword evidence="3" id="KW-1185">Reference proteome</keyword>
<dbReference type="OrthoDB" id="9791537at2"/>
<dbReference type="RefSeq" id="WP_096458369.1">
    <property type="nucleotide sequence ID" value="NZ_AP014936.1"/>
</dbReference>
<dbReference type="InterPro" id="IPR039418">
    <property type="entry name" value="LexA-like"/>
</dbReference>
<dbReference type="PANTHER" id="PTHR33516">
    <property type="entry name" value="LEXA REPRESSOR"/>
    <property type="match status" value="1"/>
</dbReference>
<feature type="domain" description="Peptidase S24/S26A/S26B/S26C" evidence="1">
    <location>
        <begin position="28"/>
        <end position="110"/>
    </location>
</feature>
<dbReference type="InterPro" id="IPR050077">
    <property type="entry name" value="LexA_repressor"/>
</dbReference>
<dbReference type="PANTHER" id="PTHR33516:SF2">
    <property type="entry name" value="LEXA REPRESSOR-RELATED"/>
    <property type="match status" value="1"/>
</dbReference>
<evidence type="ECO:0000313" key="2">
    <source>
        <dbReference type="EMBL" id="BAU47105.1"/>
    </source>
</evidence>
<dbReference type="InterPro" id="IPR036286">
    <property type="entry name" value="LexA/Signal_pep-like_sf"/>
</dbReference>
<dbReference type="KEGG" id="sva:SVA_0524"/>
<dbReference type="Pfam" id="PF00717">
    <property type="entry name" value="Peptidase_S24"/>
    <property type="match status" value="1"/>
</dbReference>
<organism evidence="2 3">
    <name type="scientific">Sulfurifustis variabilis</name>
    <dbReference type="NCBI Taxonomy" id="1675686"/>
    <lineage>
        <taxon>Bacteria</taxon>
        <taxon>Pseudomonadati</taxon>
        <taxon>Pseudomonadota</taxon>
        <taxon>Gammaproteobacteria</taxon>
        <taxon>Acidiferrobacterales</taxon>
        <taxon>Acidiferrobacteraceae</taxon>
        <taxon>Sulfurifustis</taxon>
    </lineage>
</organism>
<name>A0A1B4V1F6_9GAMM</name>
<evidence type="ECO:0000313" key="3">
    <source>
        <dbReference type="Proteomes" id="UP000218899"/>
    </source>
</evidence>